<sequence length="1498" mass="167890">MLIQIETGRRFVINLRKYQYGITYEVQQELENNAGKLFFRMVIQEASTIDSKEILELPSRRTLNYARQRLHKKYVLLLDVHEPTRLPVLEGRVPPLASYVYVELYGPEPQVLLLDVLDPPLLHVVVVQHPPLYVDEWTPLLVAVVEGLPLASSPRARDAPHLKSEAEEVTVQDLEQISGTLGPACLGYKVRCYTKRRVEELRRTGGFSQSFTCQQRLSGVYERRIAYRIDCTAARQQTATGEFAKAQLGLTVGPAAALPAGGGAVEPPRPTPQKHSLPDGHDGITEMTDATEGPSSLRTYTRKRCRLTVDDAADDADTLETGTPSQDEGIMNGEGNAADDATMDEHLDDHGWTLPGRRRRPELPRGSYLPRFDLEKFTVIIQPTGPVDLTKIYDSTIYRQLLEAAGSQVREDLLIFSKNLKANTIVVNIHDRTGMENILKLKELETDEEKIKVNVYRVTTGAMPIGVIHGVEPGKTAEDVLQNSHADFHDIASVRPLGNKGTFLLTFEGEGIPRTIKCIGRKKFVHAYRPTAIVCNSCHMLGHKSNICTRQQRCGTCGEINNPEYRCQQQFCVNCRAEDHTAFSRECPAKLKADRRRQQRARERQQAIGSSCCAEEDFPSLATGNHGTTGLPSTSQKTTGTPPSTPDHQRRQMSSFAEAAKRPRDTHKTTTSKLQEIKKMQITAALKEIERLERSTPPPPPPASVPQRPSSGKTEEASQQVRNNIDKGSASHTGEKRTTATAPRNQDIATKGNATPTMKEAMREIIQWNCRGLRGKAVELGMRLAAEDIDAVLLQETRGDRVKLRGYKGFFSPSISRRKRNRIVVEAQVGEYLLDRGLDAAQIDTSEWCNENQEIVAVRTEIGTRRLILISAYVRPEGKGRDGDNDFSWMIKLRRAYPNDEMIVGGDFNAENVDWGYAKTSPRGRQLADAYERANLLMVNDPNVKTRYGTNRRSGDTTPDLTLVTPRARATWNLSDDPWGSDHYPIRLELMGVKWTREKRITRTTLCDKFREGEKVMELAESTDTFTAAMVQATKAATVEKLVYMDTPTPDTQLLSLWNQRSIALDKYRRTKDPEQLAQVNNLTKEAKDHARNLSTENWFALCESFNEHTSLSKAWAVCNAMFGKKKTSQTVQNMALGLDKTIKEIAEEIGPIYFPQPTVTPEAEVYEREEVDPTDPINADFTEWEMEAAIAKGRTKSTPGPDLVSGSMLRNLPEGARTQLLKLINDVWRRGELPAKWKLSWVSPIPKAGKASNVPENTRPISLTSVLCKVMERMVLARLDWITEEKGTYHPAQTGFRKHLGTHDSLELIRQGVTRLPAAHYQVRIMVAVDVRKAYDSLPHATSFLEDRRYAVKVGKHLGAVKANNVGVPQGSVLSPALFNLAMALLLWKLHEVAGLHFTVYADDITIWTNRGHHSEQRKTIQEGLDTIERFLRRVGLTPSPEKTKYLIFGKGAPAAVALTFDGKPIEKTDEHTVLGVTVNVTNNATSWIRRMEKTWN</sequence>
<dbReference type="EMBL" id="JABSTQ010011382">
    <property type="protein sequence ID" value="KAG0412016.1"/>
    <property type="molecule type" value="Genomic_DNA"/>
</dbReference>
<proteinExistence type="predicted"/>
<evidence type="ECO:0000313" key="2">
    <source>
        <dbReference type="Proteomes" id="UP000805193"/>
    </source>
</evidence>
<gene>
    <name evidence="1" type="ORF">HPB47_010850</name>
</gene>
<comment type="caution">
    <text evidence="1">The sequence shown here is derived from an EMBL/GenBank/DDBJ whole genome shotgun (WGS) entry which is preliminary data.</text>
</comment>
<protein>
    <submittedName>
        <fullName evidence="1">Uncharacterized protein</fullName>
    </submittedName>
</protein>
<dbReference type="Proteomes" id="UP000805193">
    <property type="component" value="Unassembled WGS sequence"/>
</dbReference>
<evidence type="ECO:0000313" key="1">
    <source>
        <dbReference type="EMBL" id="KAG0412016.1"/>
    </source>
</evidence>
<keyword evidence="2" id="KW-1185">Reference proteome</keyword>
<organism evidence="1 2">
    <name type="scientific">Ixodes persulcatus</name>
    <name type="common">Taiga tick</name>
    <dbReference type="NCBI Taxonomy" id="34615"/>
    <lineage>
        <taxon>Eukaryota</taxon>
        <taxon>Metazoa</taxon>
        <taxon>Ecdysozoa</taxon>
        <taxon>Arthropoda</taxon>
        <taxon>Chelicerata</taxon>
        <taxon>Arachnida</taxon>
        <taxon>Acari</taxon>
        <taxon>Parasitiformes</taxon>
        <taxon>Ixodida</taxon>
        <taxon>Ixodoidea</taxon>
        <taxon>Ixodidae</taxon>
        <taxon>Ixodinae</taxon>
        <taxon>Ixodes</taxon>
    </lineage>
</organism>
<name>A0AC60NY01_IXOPE</name>
<accession>A0AC60NY01</accession>
<reference evidence="1 2" key="1">
    <citation type="journal article" date="2020" name="Cell">
        <title>Large-Scale Comparative Analyses of Tick Genomes Elucidate Their Genetic Diversity and Vector Capacities.</title>
        <authorList>
            <consortium name="Tick Genome and Microbiome Consortium (TIGMIC)"/>
            <person name="Jia N."/>
            <person name="Wang J."/>
            <person name="Shi W."/>
            <person name="Du L."/>
            <person name="Sun Y."/>
            <person name="Zhan W."/>
            <person name="Jiang J.F."/>
            <person name="Wang Q."/>
            <person name="Zhang B."/>
            <person name="Ji P."/>
            <person name="Bell-Sakyi L."/>
            <person name="Cui X.M."/>
            <person name="Yuan T.T."/>
            <person name="Jiang B.G."/>
            <person name="Yang W.F."/>
            <person name="Lam T.T."/>
            <person name="Chang Q.C."/>
            <person name="Ding S.J."/>
            <person name="Wang X.J."/>
            <person name="Zhu J.G."/>
            <person name="Ruan X.D."/>
            <person name="Zhao L."/>
            <person name="Wei J.T."/>
            <person name="Ye R.Z."/>
            <person name="Que T.C."/>
            <person name="Du C.H."/>
            <person name="Zhou Y.H."/>
            <person name="Cheng J.X."/>
            <person name="Dai P.F."/>
            <person name="Guo W.B."/>
            <person name="Han X.H."/>
            <person name="Huang E.J."/>
            <person name="Li L.F."/>
            <person name="Wei W."/>
            <person name="Gao Y.C."/>
            <person name="Liu J.Z."/>
            <person name="Shao H.Z."/>
            <person name="Wang X."/>
            <person name="Wang C.C."/>
            <person name="Yang T.C."/>
            <person name="Huo Q.B."/>
            <person name="Li W."/>
            <person name="Chen H.Y."/>
            <person name="Chen S.E."/>
            <person name="Zhou L.G."/>
            <person name="Ni X.B."/>
            <person name="Tian J.H."/>
            <person name="Sheng Y."/>
            <person name="Liu T."/>
            <person name="Pan Y.S."/>
            <person name="Xia L.Y."/>
            <person name="Li J."/>
            <person name="Zhao F."/>
            <person name="Cao W.C."/>
        </authorList>
    </citation>
    <scope>NUCLEOTIDE SEQUENCE [LARGE SCALE GENOMIC DNA]</scope>
    <source>
        <strain evidence="1">Iper-2018</strain>
    </source>
</reference>